<dbReference type="SMART" id="SM00239">
    <property type="entry name" value="C2"/>
    <property type="match status" value="2"/>
</dbReference>
<dbReference type="Pfam" id="PF00168">
    <property type="entry name" value="C2"/>
    <property type="match status" value="2"/>
</dbReference>
<dbReference type="Gene3D" id="2.60.40.150">
    <property type="entry name" value="C2 domain"/>
    <property type="match status" value="2"/>
</dbReference>
<dbReference type="GO" id="GO:0098982">
    <property type="term" value="C:GABA-ergic synapse"/>
    <property type="evidence" value="ECO:0007669"/>
    <property type="project" value="TreeGrafter"/>
</dbReference>
<evidence type="ECO:0000259" key="2">
    <source>
        <dbReference type="PROSITE" id="PS50004"/>
    </source>
</evidence>
<comment type="caution">
    <text evidence="3">The sequence shown here is derived from an EMBL/GenBank/DDBJ whole genome shotgun (WGS) entry which is preliminary data.</text>
</comment>
<proteinExistence type="predicted"/>
<feature type="region of interest" description="Disordered" evidence="1">
    <location>
        <begin position="1"/>
        <end position="24"/>
    </location>
</feature>
<dbReference type="InterPro" id="IPR052098">
    <property type="entry name" value="Presynaptic_Scaffold_Bsn/Pclo"/>
</dbReference>
<dbReference type="PANTHER" id="PTHR14113:SF11">
    <property type="entry name" value="PROTEIN PICCOLO ISOFORM X1"/>
    <property type="match status" value="1"/>
</dbReference>
<dbReference type="PROSITE" id="PS50004">
    <property type="entry name" value="C2"/>
    <property type="match status" value="2"/>
</dbReference>
<dbReference type="GO" id="GO:0048788">
    <property type="term" value="C:cytoskeleton of presynaptic active zone"/>
    <property type="evidence" value="ECO:0007669"/>
    <property type="project" value="TreeGrafter"/>
</dbReference>
<accession>A0A9Q0ESI0</accession>
<dbReference type="GO" id="GO:0098882">
    <property type="term" value="F:structural constituent of presynaptic active zone"/>
    <property type="evidence" value="ECO:0007669"/>
    <property type="project" value="TreeGrafter"/>
</dbReference>
<dbReference type="SUPFAM" id="SSF49562">
    <property type="entry name" value="C2 domain (Calcium/lipid-binding domain, CaLB)"/>
    <property type="match status" value="2"/>
</dbReference>
<feature type="domain" description="C2" evidence="2">
    <location>
        <begin position="1"/>
        <end position="70"/>
    </location>
</feature>
<dbReference type="GO" id="GO:0030424">
    <property type="term" value="C:axon"/>
    <property type="evidence" value="ECO:0007669"/>
    <property type="project" value="TreeGrafter"/>
</dbReference>
<dbReference type="InterPro" id="IPR000008">
    <property type="entry name" value="C2_dom"/>
</dbReference>
<protein>
    <recommendedName>
        <fullName evidence="2">C2 domain-containing protein</fullName>
    </recommendedName>
</protein>
<feature type="domain" description="C2" evidence="2">
    <location>
        <begin position="187"/>
        <end position="315"/>
    </location>
</feature>
<dbReference type="InterPro" id="IPR035892">
    <property type="entry name" value="C2_domain_sf"/>
</dbReference>
<dbReference type="EMBL" id="JANIIK010000036">
    <property type="protein sequence ID" value="KAJ3612454.1"/>
    <property type="molecule type" value="Genomic_DNA"/>
</dbReference>
<sequence>MVVQNASAENKRRTKHAGKSLNPEWNQTLRKKTLEVSVWDYDKSSSNDFLGEVLIDLSNTVQLDNVPRWLGLKEQSEGGDHHRRSGHGGQGRQHSSKPSSQHASPKTGGSTQDLHDSPKSSVSKSRSHGIFPDPAKGPRGSLSLRHHRHSVVGVLTLQRAQPDWLPRLPPPAAPANRSRADARSSYRSGDAPVTAASLDSGLSGSAYSLLDEEGETNEVDSAIFHVPRFGKIPNGTDGLKSPMGHGKTQKKTRVCRHDREPSFNETFRFCMNPTGHALQLFLVSNGGKFMKKTLIGEAYVWLDKVDLRKRVVSWHKLLASTAQIHS</sequence>
<dbReference type="AlphaFoldDB" id="A0A9Q0ESI0"/>
<feature type="region of interest" description="Disordered" evidence="1">
    <location>
        <begin position="163"/>
        <end position="197"/>
    </location>
</feature>
<evidence type="ECO:0000313" key="4">
    <source>
        <dbReference type="Proteomes" id="UP001148018"/>
    </source>
</evidence>
<evidence type="ECO:0000313" key="3">
    <source>
        <dbReference type="EMBL" id="KAJ3612454.1"/>
    </source>
</evidence>
<name>A0A9Q0ESI0_9TELE</name>
<evidence type="ECO:0000256" key="1">
    <source>
        <dbReference type="SAM" id="MobiDB-lite"/>
    </source>
</evidence>
<dbReference type="GO" id="GO:0035418">
    <property type="term" value="P:protein localization to synapse"/>
    <property type="evidence" value="ECO:0007669"/>
    <property type="project" value="TreeGrafter"/>
</dbReference>
<feature type="compositionally biased region" description="Polar residues" evidence="1">
    <location>
        <begin position="97"/>
        <end position="112"/>
    </location>
</feature>
<reference evidence="3" key="1">
    <citation type="submission" date="2022-07" db="EMBL/GenBank/DDBJ databases">
        <title>Chromosome-level genome of Muraenolepis orangiensis.</title>
        <authorList>
            <person name="Kim J."/>
        </authorList>
    </citation>
    <scope>NUCLEOTIDE SEQUENCE</scope>
    <source>
        <strain evidence="3">KU_S4_2022</strain>
        <tissue evidence="3">Muscle</tissue>
    </source>
</reference>
<keyword evidence="4" id="KW-1185">Reference proteome</keyword>
<dbReference type="GO" id="GO:1904071">
    <property type="term" value="P:presynaptic active zone assembly"/>
    <property type="evidence" value="ECO:0007669"/>
    <property type="project" value="TreeGrafter"/>
</dbReference>
<gene>
    <name evidence="3" type="ORF">NHX12_020729</name>
</gene>
<feature type="region of interest" description="Disordered" evidence="1">
    <location>
        <begin position="75"/>
        <end position="145"/>
    </location>
</feature>
<dbReference type="Proteomes" id="UP001148018">
    <property type="component" value="Unassembled WGS sequence"/>
</dbReference>
<dbReference type="PANTHER" id="PTHR14113">
    <property type="entry name" value="PICCOLO/BASSOON"/>
    <property type="match status" value="1"/>
</dbReference>
<organism evidence="3 4">
    <name type="scientific">Muraenolepis orangiensis</name>
    <name type="common">Patagonian moray cod</name>
    <dbReference type="NCBI Taxonomy" id="630683"/>
    <lineage>
        <taxon>Eukaryota</taxon>
        <taxon>Metazoa</taxon>
        <taxon>Chordata</taxon>
        <taxon>Craniata</taxon>
        <taxon>Vertebrata</taxon>
        <taxon>Euteleostomi</taxon>
        <taxon>Actinopterygii</taxon>
        <taxon>Neopterygii</taxon>
        <taxon>Teleostei</taxon>
        <taxon>Neoteleostei</taxon>
        <taxon>Acanthomorphata</taxon>
        <taxon>Zeiogadaria</taxon>
        <taxon>Gadariae</taxon>
        <taxon>Gadiformes</taxon>
        <taxon>Muraenolepidoidei</taxon>
        <taxon>Muraenolepididae</taxon>
        <taxon>Muraenolepis</taxon>
    </lineage>
</organism>
<dbReference type="GO" id="GO:0098978">
    <property type="term" value="C:glutamatergic synapse"/>
    <property type="evidence" value="ECO:0007669"/>
    <property type="project" value="TreeGrafter"/>
</dbReference>
<dbReference type="OrthoDB" id="10059918at2759"/>